<organism evidence="1 2">
    <name type="scientific">Flavobacterium johnsoniae</name>
    <name type="common">Cytophaga johnsonae</name>
    <dbReference type="NCBI Taxonomy" id="986"/>
    <lineage>
        <taxon>Bacteria</taxon>
        <taxon>Pseudomonadati</taxon>
        <taxon>Bacteroidota</taxon>
        <taxon>Flavobacteriia</taxon>
        <taxon>Flavobacteriales</taxon>
        <taxon>Flavobacteriaceae</taxon>
        <taxon>Flavobacterium</taxon>
    </lineage>
</organism>
<dbReference type="EMBL" id="FQWH01000002">
    <property type="protein sequence ID" value="SHG34189.1"/>
    <property type="molecule type" value="Genomic_DNA"/>
</dbReference>
<accession>A0A1M5J1L2</accession>
<gene>
    <name evidence="1" type="ORF">SAMN05444388_102337</name>
</gene>
<proteinExistence type="predicted"/>
<name>A0A1M5J1L2_FLAJO</name>
<dbReference type="Proteomes" id="UP000184112">
    <property type="component" value="Unassembled WGS sequence"/>
</dbReference>
<dbReference type="AlphaFoldDB" id="A0A1M5J1L2"/>
<evidence type="ECO:0000313" key="2">
    <source>
        <dbReference type="Proteomes" id="UP000184112"/>
    </source>
</evidence>
<evidence type="ECO:0000313" key="1">
    <source>
        <dbReference type="EMBL" id="SHG34189.1"/>
    </source>
</evidence>
<dbReference type="RefSeq" id="WP_073408591.1">
    <property type="nucleotide sequence ID" value="NZ_FQWH01000002.1"/>
</dbReference>
<sequence>MKFLLKLSNVHMLSKDELKRIKGGNYIYYLNGYKMDCSQPLVERPTCKPNNIPSFCLVSPDMCPDEDYLS</sequence>
<reference evidence="1 2" key="1">
    <citation type="submission" date="2016-11" db="EMBL/GenBank/DDBJ databases">
        <authorList>
            <person name="Jaros S."/>
            <person name="Januszkiewicz K."/>
            <person name="Wedrychowicz H."/>
        </authorList>
    </citation>
    <scope>NUCLEOTIDE SEQUENCE [LARGE SCALE GENOMIC DNA]</scope>
    <source>
        <strain evidence="1 2">DSM 6792</strain>
    </source>
</reference>
<protein>
    <submittedName>
        <fullName evidence="1">Uncharacterized protein</fullName>
    </submittedName>
</protein>